<sequence length="702" mass="78680">MPQSIGPELKERMSTATLPWHQRLSRQARDDLFLLAVLTILVMQMSRVLPIWTAIFALLLLGWRISLTVRSKALPKRWQLVVLLLLSAAGVAFELVANASISGAALTMLLLLLVLKTLEMQARRDSFVLFFLGFFCIVTTFLFAQSMLVALLMVVVFCGLLTALVNAHKPVGRPPLWESAKSALLLLGIGLPLIATLYLVFPRFAPLWGVPNAPTQGRTGLSGAMEVGTIADLAQSRAIALRVRFDEDSPVPEQSQMYFRGPVLSRIQGRSWQALNTGPVNAKAPAGSYSNPFVPQGQPVRYESVVEAHGQRWLLPLDWMPTAPERAADMPATSMLNQELVWNSYRPLNSAKRYQTTSYLQGQYAQAAQAQELAPYLQLPESDNPRTRTWAAQLRANIEADAQIPASQRDRALVEHVLQLLRQDNYSYTLQPPLYSEDTADDFWFVHRSGFCEHIASAYAVLMRAAGIPARIVTGYQGGEINPVDGVLIVRQSDAHAWVEVWLPREGWVRIDPTGAIAPQRINLTQTAALQSSGSDARAAAWGNDMPWLTRLQAIQDAMDYRWTQWVLNYDQRSQQSLLESLGLQRLNWLQLATLSVVLVLATGLLYLVWPYWRRQARDPWAQLLTLTQTRLQQQGLQLPAHTPPARMAQAAEGFFGPHAAADVSQWLLAMDALRYARHSPETLPELKRRWRRLSWPSKPQT</sequence>
<organism evidence="3 4">
    <name type="scientific">Lampropedia aestuarii</name>
    <dbReference type="NCBI Taxonomy" id="2562762"/>
    <lineage>
        <taxon>Bacteria</taxon>
        <taxon>Pseudomonadati</taxon>
        <taxon>Pseudomonadota</taxon>
        <taxon>Betaproteobacteria</taxon>
        <taxon>Burkholderiales</taxon>
        <taxon>Comamonadaceae</taxon>
        <taxon>Lampropedia</taxon>
    </lineage>
</organism>
<evidence type="ECO:0000313" key="3">
    <source>
        <dbReference type="EMBL" id="THJ33724.1"/>
    </source>
</evidence>
<dbReference type="SMART" id="SM00460">
    <property type="entry name" value="TGc"/>
    <property type="match status" value="1"/>
</dbReference>
<dbReference type="AlphaFoldDB" id="A0A4S5BM98"/>
<feature type="transmembrane region" description="Helical" evidence="1">
    <location>
        <begin position="589"/>
        <end position="610"/>
    </location>
</feature>
<feature type="transmembrane region" description="Helical" evidence="1">
    <location>
        <begin position="126"/>
        <end position="144"/>
    </location>
</feature>
<reference evidence="3 4" key="1">
    <citation type="submission" date="2019-04" db="EMBL/GenBank/DDBJ databases">
        <title>Lampropedia sp YIM MLB12 draf genome.</title>
        <authorList>
            <person name="Wang Y.-X."/>
        </authorList>
    </citation>
    <scope>NUCLEOTIDE SEQUENCE [LARGE SCALE GENOMIC DNA]</scope>
    <source>
        <strain evidence="3 4">YIM MLB12</strain>
    </source>
</reference>
<dbReference type="EMBL" id="SSWX01000009">
    <property type="protein sequence ID" value="THJ33724.1"/>
    <property type="molecule type" value="Genomic_DNA"/>
</dbReference>
<dbReference type="InterPro" id="IPR052901">
    <property type="entry name" value="Bact_TGase-like"/>
</dbReference>
<dbReference type="InterPro" id="IPR021878">
    <property type="entry name" value="TgpA_N"/>
</dbReference>
<dbReference type="OrthoDB" id="9804872at2"/>
<feature type="transmembrane region" description="Helical" evidence="1">
    <location>
        <begin position="32"/>
        <end position="61"/>
    </location>
</feature>
<dbReference type="Gene3D" id="3.10.620.30">
    <property type="match status" value="1"/>
</dbReference>
<accession>A0A4S5BM98</accession>
<evidence type="ECO:0000256" key="1">
    <source>
        <dbReference type="SAM" id="Phobius"/>
    </source>
</evidence>
<name>A0A4S5BM98_9BURK</name>
<evidence type="ECO:0000313" key="4">
    <source>
        <dbReference type="Proteomes" id="UP000306236"/>
    </source>
</evidence>
<dbReference type="SUPFAM" id="SSF54001">
    <property type="entry name" value="Cysteine proteinases"/>
    <property type="match status" value="1"/>
</dbReference>
<dbReference type="Pfam" id="PF11992">
    <property type="entry name" value="TgpA_N"/>
    <property type="match status" value="1"/>
</dbReference>
<dbReference type="PANTHER" id="PTHR42736">
    <property type="entry name" value="PROTEIN-GLUTAMINE GAMMA-GLUTAMYLTRANSFERASE"/>
    <property type="match status" value="1"/>
</dbReference>
<dbReference type="PANTHER" id="PTHR42736:SF1">
    <property type="entry name" value="PROTEIN-GLUTAMINE GAMMA-GLUTAMYLTRANSFERASE"/>
    <property type="match status" value="1"/>
</dbReference>
<keyword evidence="1" id="KW-1133">Transmembrane helix</keyword>
<evidence type="ECO:0000259" key="2">
    <source>
        <dbReference type="SMART" id="SM00460"/>
    </source>
</evidence>
<dbReference type="Proteomes" id="UP000306236">
    <property type="component" value="Unassembled WGS sequence"/>
</dbReference>
<dbReference type="Pfam" id="PF01841">
    <property type="entry name" value="Transglut_core"/>
    <property type="match status" value="1"/>
</dbReference>
<keyword evidence="1" id="KW-0812">Transmembrane</keyword>
<protein>
    <submittedName>
        <fullName evidence="3">DUF3488 domain-containing protein</fullName>
    </submittedName>
</protein>
<feature type="transmembrane region" description="Helical" evidence="1">
    <location>
        <begin position="150"/>
        <end position="171"/>
    </location>
</feature>
<dbReference type="InterPro" id="IPR002931">
    <property type="entry name" value="Transglutaminase-like"/>
</dbReference>
<keyword evidence="1" id="KW-0472">Membrane</keyword>
<feature type="transmembrane region" description="Helical" evidence="1">
    <location>
        <begin position="183"/>
        <end position="201"/>
    </location>
</feature>
<comment type="caution">
    <text evidence="3">The sequence shown here is derived from an EMBL/GenBank/DDBJ whole genome shotgun (WGS) entry which is preliminary data.</text>
</comment>
<keyword evidence="4" id="KW-1185">Reference proteome</keyword>
<feature type="transmembrane region" description="Helical" evidence="1">
    <location>
        <begin position="81"/>
        <end position="114"/>
    </location>
</feature>
<proteinExistence type="predicted"/>
<gene>
    <name evidence="3" type="ORF">E8K88_08675</name>
</gene>
<feature type="domain" description="Transglutaminase-like" evidence="2">
    <location>
        <begin position="444"/>
        <end position="515"/>
    </location>
</feature>
<dbReference type="InterPro" id="IPR038765">
    <property type="entry name" value="Papain-like_cys_pep_sf"/>
</dbReference>